<name>A0A6P8RZG5_GEOSA</name>
<keyword evidence="2" id="KW-1185">Reference proteome</keyword>
<dbReference type="AlphaFoldDB" id="A0A6P8RZG5"/>
<sequence length="224" mass="24336">MIAISGALRADGARRKDAQTDCVDDSVPAEIEVSIDFEDQKEEASCTKHPETVVQQPGKLCLGDTASSIEGSNGKIVSLGLNMSQVSHNLVVNNPIVTRGVLIGRVPLNLEVSLGLGICQVSHNTVDNSPTATKSVARVPRNLEVWRQVYLMDLTATRDSLICMVCGSTLVTLKLSAIKRHIRQKHPDTIDWSANEKADIVASWDAHLRLKVRTPSPPPSPDWT</sequence>
<proteinExistence type="predicted"/>
<dbReference type="KEGG" id="gsh:117365210"/>
<protein>
    <submittedName>
        <fullName evidence="3">Uncharacterized protein LOC117365210 isoform X1</fullName>
    </submittedName>
</protein>
<evidence type="ECO:0000313" key="3">
    <source>
        <dbReference type="RefSeq" id="XP_033811200.1"/>
    </source>
</evidence>
<dbReference type="InterPro" id="IPR052675">
    <property type="entry name" value="ZnF_transloc-Spindlin_int"/>
</dbReference>
<dbReference type="GeneID" id="117365210"/>
<dbReference type="InterPro" id="IPR040647">
    <property type="entry name" value="SPIN-DOC_Znf-C2H2"/>
</dbReference>
<dbReference type="Pfam" id="PF18658">
    <property type="entry name" value="zf-C2H2_12"/>
    <property type="match status" value="1"/>
</dbReference>
<evidence type="ECO:0000259" key="1">
    <source>
        <dbReference type="Pfam" id="PF18658"/>
    </source>
</evidence>
<accession>A0A6P8RZG5</accession>
<dbReference type="RefSeq" id="XP_033811200.1">
    <property type="nucleotide sequence ID" value="XM_033955309.1"/>
</dbReference>
<dbReference type="PANTHER" id="PTHR34589">
    <property type="entry name" value="SIMILAR TO RIKEN CDNA 2700081O15"/>
    <property type="match status" value="1"/>
</dbReference>
<dbReference type="InParanoid" id="A0A6P8RZG5"/>
<reference evidence="3" key="1">
    <citation type="submission" date="2025-08" db="UniProtKB">
        <authorList>
            <consortium name="RefSeq"/>
        </authorList>
    </citation>
    <scope>IDENTIFICATION</scope>
</reference>
<dbReference type="GO" id="GO:0045892">
    <property type="term" value="P:negative regulation of DNA-templated transcription"/>
    <property type="evidence" value="ECO:0007669"/>
    <property type="project" value="TreeGrafter"/>
</dbReference>
<feature type="domain" description="SPIN-DOC-like zinc-finger" evidence="1">
    <location>
        <begin position="145"/>
        <end position="205"/>
    </location>
</feature>
<dbReference type="PANTHER" id="PTHR34589:SF2">
    <property type="entry name" value="ZINC FINGER TRANSLOCATION-ASSOCIATED PROTEIN"/>
    <property type="match status" value="1"/>
</dbReference>
<gene>
    <name evidence="3" type="primary">LOC117365210</name>
</gene>
<dbReference type="Proteomes" id="UP000515159">
    <property type="component" value="Chromosome 8"/>
</dbReference>
<organism evidence="2 3">
    <name type="scientific">Geotrypetes seraphini</name>
    <name type="common">Gaboon caecilian</name>
    <name type="synonym">Caecilia seraphini</name>
    <dbReference type="NCBI Taxonomy" id="260995"/>
    <lineage>
        <taxon>Eukaryota</taxon>
        <taxon>Metazoa</taxon>
        <taxon>Chordata</taxon>
        <taxon>Craniata</taxon>
        <taxon>Vertebrata</taxon>
        <taxon>Euteleostomi</taxon>
        <taxon>Amphibia</taxon>
        <taxon>Gymnophiona</taxon>
        <taxon>Geotrypetes</taxon>
    </lineage>
</organism>
<evidence type="ECO:0000313" key="2">
    <source>
        <dbReference type="Proteomes" id="UP000515159"/>
    </source>
</evidence>
<dbReference type="OrthoDB" id="9219139at2759"/>